<dbReference type="OrthoDB" id="2130169at2759"/>
<gene>
    <name evidence="2" type="ORF">EDB81DRAFT_763092</name>
</gene>
<evidence type="ECO:0000313" key="3">
    <source>
        <dbReference type="Proteomes" id="UP000738349"/>
    </source>
</evidence>
<comment type="caution">
    <text evidence="2">The sequence shown here is derived from an EMBL/GenBank/DDBJ whole genome shotgun (WGS) entry which is preliminary data.</text>
</comment>
<organism evidence="2 3">
    <name type="scientific">Dactylonectria macrodidyma</name>
    <dbReference type="NCBI Taxonomy" id="307937"/>
    <lineage>
        <taxon>Eukaryota</taxon>
        <taxon>Fungi</taxon>
        <taxon>Dikarya</taxon>
        <taxon>Ascomycota</taxon>
        <taxon>Pezizomycotina</taxon>
        <taxon>Sordariomycetes</taxon>
        <taxon>Hypocreomycetidae</taxon>
        <taxon>Hypocreales</taxon>
        <taxon>Nectriaceae</taxon>
        <taxon>Dactylonectria</taxon>
    </lineage>
</organism>
<keyword evidence="3" id="KW-1185">Reference proteome</keyword>
<name>A0A9P9EA09_9HYPO</name>
<dbReference type="GO" id="GO:0005737">
    <property type="term" value="C:cytoplasm"/>
    <property type="evidence" value="ECO:0007669"/>
    <property type="project" value="TreeGrafter"/>
</dbReference>
<dbReference type="SUPFAM" id="SSF51735">
    <property type="entry name" value="NAD(P)-binding Rossmann-fold domains"/>
    <property type="match status" value="1"/>
</dbReference>
<dbReference type="PANTHER" id="PTHR48079">
    <property type="entry name" value="PROTEIN YEEZ"/>
    <property type="match status" value="1"/>
</dbReference>
<evidence type="ECO:0000313" key="2">
    <source>
        <dbReference type="EMBL" id="KAH7133813.1"/>
    </source>
</evidence>
<dbReference type="GO" id="GO:0004029">
    <property type="term" value="F:aldehyde dehydrogenase (NAD+) activity"/>
    <property type="evidence" value="ECO:0007669"/>
    <property type="project" value="TreeGrafter"/>
</dbReference>
<dbReference type="PANTHER" id="PTHR48079:SF6">
    <property type="entry name" value="NAD(P)-BINDING DOMAIN-CONTAINING PROTEIN-RELATED"/>
    <property type="match status" value="1"/>
</dbReference>
<dbReference type="AlphaFoldDB" id="A0A9P9EA09"/>
<dbReference type="Gene3D" id="3.40.50.720">
    <property type="entry name" value="NAD(P)-binding Rossmann-like Domain"/>
    <property type="match status" value="1"/>
</dbReference>
<dbReference type="Pfam" id="PF01370">
    <property type="entry name" value="Epimerase"/>
    <property type="match status" value="1"/>
</dbReference>
<dbReference type="Proteomes" id="UP000738349">
    <property type="component" value="Unassembled WGS sequence"/>
</dbReference>
<feature type="domain" description="NAD-dependent epimerase/dehydratase" evidence="1">
    <location>
        <begin position="5"/>
        <end position="237"/>
    </location>
</feature>
<proteinExistence type="predicted"/>
<reference evidence="2" key="1">
    <citation type="journal article" date="2021" name="Nat. Commun.">
        <title>Genetic determinants of endophytism in the Arabidopsis root mycobiome.</title>
        <authorList>
            <person name="Mesny F."/>
            <person name="Miyauchi S."/>
            <person name="Thiergart T."/>
            <person name="Pickel B."/>
            <person name="Atanasova L."/>
            <person name="Karlsson M."/>
            <person name="Huettel B."/>
            <person name="Barry K.W."/>
            <person name="Haridas S."/>
            <person name="Chen C."/>
            <person name="Bauer D."/>
            <person name="Andreopoulos W."/>
            <person name="Pangilinan J."/>
            <person name="LaButti K."/>
            <person name="Riley R."/>
            <person name="Lipzen A."/>
            <person name="Clum A."/>
            <person name="Drula E."/>
            <person name="Henrissat B."/>
            <person name="Kohler A."/>
            <person name="Grigoriev I.V."/>
            <person name="Martin F.M."/>
            <person name="Hacquard S."/>
        </authorList>
    </citation>
    <scope>NUCLEOTIDE SEQUENCE</scope>
    <source>
        <strain evidence="2">MPI-CAGE-AT-0147</strain>
    </source>
</reference>
<protein>
    <recommendedName>
        <fullName evidence="1">NAD-dependent epimerase/dehydratase domain-containing protein</fullName>
    </recommendedName>
</protein>
<dbReference type="InterPro" id="IPR001509">
    <property type="entry name" value="Epimerase_deHydtase"/>
</dbReference>
<accession>A0A9P9EA09</accession>
<sequence>MVELFLTGGTGYIGGDALYTVINAHPEYEITALARSPERGEILTKRYPSLRLVYGDLEDSALLAEESAKADIICHLSNCEHVASAQAIADGARQASPNKQATTVIHLSGSDLLVFENLDNETYGVTSDKVFDDWEGLQEIISIKDTAPHKEVDAVVLELGTDASNSTAKTAIVCPPTIYGRGRGPGNQRSIQVPELAAHILKRGSGFQVEGGKNRWATVHIHDLSQLFLNLVEDAASGRWKATWGSEGFYFAENGTISYGDVASWITTEAWNQGFLKSTDVESVVWKDADKIWDYASLFWGTNSLTKAVRARQVLDWVPRGPSVADEIRGLVTEEAKALGVKK</sequence>
<evidence type="ECO:0000259" key="1">
    <source>
        <dbReference type="Pfam" id="PF01370"/>
    </source>
</evidence>
<dbReference type="InterPro" id="IPR051783">
    <property type="entry name" value="NAD(P)-dependent_oxidoreduct"/>
</dbReference>
<dbReference type="InterPro" id="IPR036291">
    <property type="entry name" value="NAD(P)-bd_dom_sf"/>
</dbReference>
<dbReference type="EMBL" id="JAGMUV010000015">
    <property type="protein sequence ID" value="KAH7133813.1"/>
    <property type="molecule type" value="Genomic_DNA"/>
</dbReference>